<reference evidence="9 10" key="1">
    <citation type="submission" date="2017-02" db="EMBL/GenBank/DDBJ databases">
        <title>The new phylogeny of genus Mycobacterium.</title>
        <authorList>
            <person name="Tortoli E."/>
            <person name="Trovato A."/>
            <person name="Cirillo D.M."/>
        </authorList>
    </citation>
    <scope>NUCLEOTIDE SEQUENCE [LARGE SCALE GENOMIC DNA]</scope>
    <source>
        <strain evidence="9 10">RW6</strain>
    </source>
</reference>
<dbReference type="NCBIfam" id="TIGR03920">
    <property type="entry name" value="T7SS_EccD"/>
    <property type="match status" value="1"/>
</dbReference>
<feature type="transmembrane region" description="Helical" evidence="7">
    <location>
        <begin position="219"/>
        <end position="240"/>
    </location>
</feature>
<proteinExistence type="inferred from homology"/>
<dbReference type="OrthoDB" id="4515685at2"/>
<dbReference type="RefSeq" id="WP_083163995.1">
    <property type="nucleotide sequence ID" value="NZ_MVHF01000009.1"/>
</dbReference>
<dbReference type="EMBL" id="MVHF01000009">
    <property type="protein sequence ID" value="ORA36230.1"/>
    <property type="molecule type" value="Genomic_DNA"/>
</dbReference>
<keyword evidence="10" id="KW-1185">Reference proteome</keyword>
<dbReference type="AlphaFoldDB" id="A0A1X0B1Q3"/>
<comment type="caution">
    <text evidence="9">The sequence shown here is derived from an EMBL/GenBank/DDBJ whole genome shotgun (WGS) entry which is preliminary data.</text>
</comment>
<evidence type="ECO:0000256" key="4">
    <source>
        <dbReference type="ARBA" id="ARBA00022692"/>
    </source>
</evidence>
<organism evidence="9 10">
    <name type="scientific">Mycobacterium aquaticum</name>
    <dbReference type="NCBI Taxonomy" id="1927124"/>
    <lineage>
        <taxon>Bacteria</taxon>
        <taxon>Bacillati</taxon>
        <taxon>Actinomycetota</taxon>
        <taxon>Actinomycetes</taxon>
        <taxon>Mycobacteriales</taxon>
        <taxon>Mycobacteriaceae</taxon>
        <taxon>Mycobacterium</taxon>
    </lineage>
</organism>
<evidence type="ECO:0000256" key="1">
    <source>
        <dbReference type="ARBA" id="ARBA00004651"/>
    </source>
</evidence>
<dbReference type="Proteomes" id="UP000192448">
    <property type="component" value="Unassembled WGS sequence"/>
</dbReference>
<sequence>MTSPSPLPLPPADLEFPPGAEHSGLLRVTVLVGGLRLDMGLPGDIEIASYISDLLDIASGELAARGPGDTRFDVTADRWSLAPLGGAVIDPEHSLTSADVYDGDVLIVRSTSDVSVPVLFDDIQRDGSSPPALRWLRSHRTPLAAFGVAVVAALLWAYLLPRLGLGLGAAAATLGMGLTFAAAGCVVSRRTGALLPSITLPLIAIPLLFIGSLCIVPNGFAVPALPMAFAVIALAAQLVLQICRTGHVFHSFVIALAILGGVISVVVNVWHPPARVLGAAVASVAVVVLYLAPRVTILLARLPLPRVPTAGEPLDDIETHGGITVEGVGAVGLQAIPTEEHLLERVRLANDYLTGILVSAGLTAAFGCYLALDVSGGFSWQEPVFAVAVATALCLRGRSHHDLVQSATLIGSGLGIAVLVIAKIAAQLPDWVVQTGFTALLLAALSVLCGIVAPHLEFSPVMRRWVELLEYLAIALVFPLCFWIVGLYSYVRALRL</sequence>
<evidence type="ECO:0000256" key="6">
    <source>
        <dbReference type="ARBA" id="ARBA00023136"/>
    </source>
</evidence>
<dbReference type="STRING" id="1927124.BST13_11785"/>
<keyword evidence="3" id="KW-1003">Cell membrane</keyword>
<dbReference type="InterPro" id="IPR044049">
    <property type="entry name" value="EccD_transm"/>
</dbReference>
<keyword evidence="6 7" id="KW-0472">Membrane</keyword>
<evidence type="ECO:0000313" key="9">
    <source>
        <dbReference type="EMBL" id="ORA36230.1"/>
    </source>
</evidence>
<dbReference type="Gene3D" id="3.10.20.90">
    <property type="entry name" value="Phosphatidylinositol 3-kinase Catalytic Subunit, Chain A, domain 1"/>
    <property type="match status" value="1"/>
</dbReference>
<name>A0A1X0B1Q3_9MYCO</name>
<dbReference type="GO" id="GO:0005886">
    <property type="term" value="C:plasma membrane"/>
    <property type="evidence" value="ECO:0007669"/>
    <property type="project" value="UniProtKB-SubCell"/>
</dbReference>
<feature type="transmembrane region" description="Helical" evidence="7">
    <location>
        <begin position="352"/>
        <end position="372"/>
    </location>
</feature>
<protein>
    <submittedName>
        <fullName evidence="9">Type VII secretion integral membrane protein EccD</fullName>
    </submittedName>
</protein>
<feature type="domain" description="EccD-like transmembrane" evidence="8">
    <location>
        <begin position="145"/>
        <end position="494"/>
    </location>
</feature>
<evidence type="ECO:0000256" key="2">
    <source>
        <dbReference type="ARBA" id="ARBA00006162"/>
    </source>
</evidence>
<gene>
    <name evidence="9" type="ORF">BST13_11785</name>
</gene>
<dbReference type="InterPro" id="IPR024962">
    <property type="entry name" value="YukD-like"/>
</dbReference>
<evidence type="ECO:0000256" key="7">
    <source>
        <dbReference type="SAM" id="Phobius"/>
    </source>
</evidence>
<comment type="subcellular location">
    <subcellularLocation>
        <location evidence="1">Cell membrane</location>
        <topology evidence="1">Multi-pass membrane protein</topology>
    </subcellularLocation>
</comment>
<feature type="transmembrane region" description="Helical" evidence="7">
    <location>
        <begin position="431"/>
        <end position="456"/>
    </location>
</feature>
<feature type="transmembrane region" description="Helical" evidence="7">
    <location>
        <begin position="276"/>
        <end position="292"/>
    </location>
</feature>
<evidence type="ECO:0000256" key="5">
    <source>
        <dbReference type="ARBA" id="ARBA00022989"/>
    </source>
</evidence>
<keyword evidence="5 7" id="KW-1133">Transmembrane helix</keyword>
<feature type="transmembrane region" description="Helical" evidence="7">
    <location>
        <begin position="165"/>
        <end position="187"/>
    </location>
</feature>
<feature type="transmembrane region" description="Helical" evidence="7">
    <location>
        <begin position="143"/>
        <end position="159"/>
    </location>
</feature>
<dbReference type="Pfam" id="PF08817">
    <property type="entry name" value="YukD"/>
    <property type="match status" value="1"/>
</dbReference>
<dbReference type="Pfam" id="PF19053">
    <property type="entry name" value="EccD"/>
    <property type="match status" value="1"/>
</dbReference>
<feature type="transmembrane region" description="Helical" evidence="7">
    <location>
        <begin position="468"/>
        <end position="491"/>
    </location>
</feature>
<dbReference type="PIRSF" id="PIRSF017804">
    <property type="entry name" value="Secretion_EccD1"/>
    <property type="match status" value="1"/>
</dbReference>
<comment type="similarity">
    <text evidence="2">Belongs to the EccD/Snm4 family.</text>
</comment>
<feature type="transmembrane region" description="Helical" evidence="7">
    <location>
        <begin position="194"/>
        <end position="213"/>
    </location>
</feature>
<dbReference type="InterPro" id="IPR006707">
    <property type="entry name" value="T7SS_EccD"/>
</dbReference>
<feature type="transmembrane region" description="Helical" evidence="7">
    <location>
        <begin position="407"/>
        <end position="425"/>
    </location>
</feature>
<evidence type="ECO:0000256" key="3">
    <source>
        <dbReference type="ARBA" id="ARBA00022475"/>
    </source>
</evidence>
<accession>A0A1X0B1Q3</accession>
<feature type="transmembrane region" description="Helical" evidence="7">
    <location>
        <begin position="252"/>
        <end position="270"/>
    </location>
</feature>
<evidence type="ECO:0000259" key="8">
    <source>
        <dbReference type="Pfam" id="PF19053"/>
    </source>
</evidence>
<evidence type="ECO:0000313" key="10">
    <source>
        <dbReference type="Proteomes" id="UP000192448"/>
    </source>
</evidence>
<keyword evidence="4 7" id="KW-0812">Transmembrane</keyword>